<feature type="transmembrane region" description="Helical" evidence="2">
    <location>
        <begin position="86"/>
        <end position="105"/>
    </location>
</feature>
<dbReference type="EMBL" id="BNCD01000022">
    <property type="protein sequence ID" value="GHH86400.1"/>
    <property type="molecule type" value="Genomic_DNA"/>
</dbReference>
<dbReference type="AlphaFoldDB" id="A0A919GMF3"/>
<evidence type="ECO:0000256" key="2">
    <source>
        <dbReference type="SAM" id="Phobius"/>
    </source>
</evidence>
<evidence type="ECO:0000256" key="1">
    <source>
        <dbReference type="SAM" id="MobiDB-lite"/>
    </source>
</evidence>
<proteinExistence type="predicted"/>
<keyword evidence="2" id="KW-0472">Membrane</keyword>
<organism evidence="3 4">
    <name type="scientific">Streptomyces sulfonofaciens</name>
    <dbReference type="NCBI Taxonomy" id="68272"/>
    <lineage>
        <taxon>Bacteria</taxon>
        <taxon>Bacillati</taxon>
        <taxon>Actinomycetota</taxon>
        <taxon>Actinomycetes</taxon>
        <taxon>Kitasatosporales</taxon>
        <taxon>Streptomycetaceae</taxon>
        <taxon>Streptomyces</taxon>
    </lineage>
</organism>
<feature type="region of interest" description="Disordered" evidence="1">
    <location>
        <begin position="245"/>
        <end position="267"/>
    </location>
</feature>
<keyword evidence="2" id="KW-1133">Transmembrane helix</keyword>
<dbReference type="Proteomes" id="UP000603708">
    <property type="component" value="Unassembled WGS sequence"/>
</dbReference>
<accession>A0A919GMF3</accession>
<reference evidence="3" key="2">
    <citation type="submission" date="2020-09" db="EMBL/GenBank/DDBJ databases">
        <authorList>
            <person name="Sun Q."/>
            <person name="Ohkuma M."/>
        </authorList>
    </citation>
    <scope>NUCLEOTIDE SEQUENCE</scope>
    <source>
        <strain evidence="3">JCM 5069</strain>
    </source>
</reference>
<sequence length="391" mass="42111">MGTCLASGARRLGRELAALRRTASAAVRRPGPERDTVVQSCKAAGAAIAAWALTGWWLKAPLALLAPWTALTLVETTVYRSFRSGLQQLAVIMAGAVWASFAMAATGGSTLGAMLIALPAMVLFGTYRRFGAQGLYGATTSLFVIAYGSYSPSAVGHRLLETLTGAVIGIGVNACVLPPVHLRNVREQLARLPRDSAALLRTMAEALRTRWTASDAESWHDQARRLARIPAAVSEARRWTMESSRLNPGTRLRRTGPEPPGPDHDLRWRSVTGHLVTITRALDGLSDEDARLNAPGSAFLTRYAELADQMADFCDEEAHALESGSAPCSPRGEEPRRTAEEAWRLYDRLATDFTEQSGVPVAVSGELLVESSQLLRALTSYDTAVRESEAA</sequence>
<protein>
    <submittedName>
        <fullName evidence="3">FUSC family protein</fullName>
    </submittedName>
</protein>
<feature type="transmembrane region" description="Helical" evidence="2">
    <location>
        <begin position="111"/>
        <end position="127"/>
    </location>
</feature>
<evidence type="ECO:0000313" key="4">
    <source>
        <dbReference type="Proteomes" id="UP000603708"/>
    </source>
</evidence>
<keyword evidence="4" id="KW-1185">Reference proteome</keyword>
<gene>
    <name evidence="3" type="ORF">GCM10018793_58140</name>
</gene>
<keyword evidence="2" id="KW-0812">Transmembrane</keyword>
<reference evidence="3" key="1">
    <citation type="journal article" date="2014" name="Int. J. Syst. Evol. Microbiol.">
        <title>Complete genome sequence of Corynebacterium casei LMG S-19264T (=DSM 44701T), isolated from a smear-ripened cheese.</title>
        <authorList>
            <consortium name="US DOE Joint Genome Institute (JGI-PGF)"/>
            <person name="Walter F."/>
            <person name="Albersmeier A."/>
            <person name="Kalinowski J."/>
            <person name="Ruckert C."/>
        </authorList>
    </citation>
    <scope>NUCLEOTIDE SEQUENCE</scope>
    <source>
        <strain evidence="3">JCM 5069</strain>
    </source>
</reference>
<comment type="caution">
    <text evidence="3">The sequence shown here is derived from an EMBL/GenBank/DDBJ whole genome shotgun (WGS) entry which is preliminary data.</text>
</comment>
<evidence type="ECO:0000313" key="3">
    <source>
        <dbReference type="EMBL" id="GHH86400.1"/>
    </source>
</evidence>
<feature type="transmembrane region" description="Helical" evidence="2">
    <location>
        <begin position="134"/>
        <end position="150"/>
    </location>
</feature>
<name>A0A919GMF3_9ACTN</name>